<feature type="compositionally biased region" description="Basic and acidic residues" evidence="1">
    <location>
        <begin position="68"/>
        <end position="79"/>
    </location>
</feature>
<gene>
    <name evidence="2" type="ORF">Tci_925369</name>
</gene>
<evidence type="ECO:0000256" key="1">
    <source>
        <dbReference type="SAM" id="MobiDB-lite"/>
    </source>
</evidence>
<keyword evidence="2" id="KW-0808">Transferase</keyword>
<sequence length="79" mass="8872">RFINERFIVDVLKTGVKIGIEVPVVVGDHDKLGALVKKEDVKMVVEGLMSKEEEGEARRERAKKLGKGRKEQLKKGDDV</sequence>
<accession>A0A699X4K7</accession>
<proteinExistence type="predicted"/>
<evidence type="ECO:0000313" key="2">
    <source>
        <dbReference type="EMBL" id="GFD53400.1"/>
    </source>
</evidence>
<dbReference type="SUPFAM" id="SSF53756">
    <property type="entry name" value="UDP-Glycosyltransferase/glycogen phosphorylase"/>
    <property type="match status" value="1"/>
</dbReference>
<organism evidence="2">
    <name type="scientific">Tanacetum cinerariifolium</name>
    <name type="common">Dalmatian daisy</name>
    <name type="synonym">Chrysanthemum cinerariifolium</name>
    <dbReference type="NCBI Taxonomy" id="118510"/>
    <lineage>
        <taxon>Eukaryota</taxon>
        <taxon>Viridiplantae</taxon>
        <taxon>Streptophyta</taxon>
        <taxon>Embryophyta</taxon>
        <taxon>Tracheophyta</taxon>
        <taxon>Spermatophyta</taxon>
        <taxon>Magnoliopsida</taxon>
        <taxon>eudicotyledons</taxon>
        <taxon>Gunneridae</taxon>
        <taxon>Pentapetalae</taxon>
        <taxon>asterids</taxon>
        <taxon>campanulids</taxon>
        <taxon>Asterales</taxon>
        <taxon>Asteraceae</taxon>
        <taxon>Asteroideae</taxon>
        <taxon>Anthemideae</taxon>
        <taxon>Anthemidinae</taxon>
        <taxon>Tanacetum</taxon>
    </lineage>
</organism>
<dbReference type="EMBL" id="BKCJ011793759">
    <property type="protein sequence ID" value="GFD53400.1"/>
    <property type="molecule type" value="Genomic_DNA"/>
</dbReference>
<feature type="non-terminal residue" evidence="2">
    <location>
        <position position="1"/>
    </location>
</feature>
<dbReference type="Gene3D" id="3.40.50.2000">
    <property type="entry name" value="Glycogen Phosphorylase B"/>
    <property type="match status" value="1"/>
</dbReference>
<name>A0A699X4K7_TANCI</name>
<feature type="region of interest" description="Disordered" evidence="1">
    <location>
        <begin position="55"/>
        <end position="79"/>
    </location>
</feature>
<protein>
    <submittedName>
        <fullName evidence="2">UDP-glycosyltransferase 73E1-like</fullName>
    </submittedName>
</protein>
<dbReference type="AlphaFoldDB" id="A0A699X4K7"/>
<comment type="caution">
    <text evidence="2">The sequence shown here is derived from an EMBL/GenBank/DDBJ whole genome shotgun (WGS) entry which is preliminary data.</text>
</comment>
<dbReference type="GO" id="GO:0016740">
    <property type="term" value="F:transferase activity"/>
    <property type="evidence" value="ECO:0007669"/>
    <property type="project" value="UniProtKB-KW"/>
</dbReference>
<reference evidence="2" key="1">
    <citation type="journal article" date="2019" name="Sci. Rep.">
        <title>Draft genome of Tanacetum cinerariifolium, the natural source of mosquito coil.</title>
        <authorList>
            <person name="Yamashiro T."/>
            <person name="Shiraishi A."/>
            <person name="Satake H."/>
            <person name="Nakayama K."/>
        </authorList>
    </citation>
    <scope>NUCLEOTIDE SEQUENCE</scope>
</reference>